<keyword evidence="3" id="KW-1185">Reference proteome</keyword>
<name>A0A9W4SGW2_9GLOM</name>
<evidence type="ECO:0000313" key="3">
    <source>
        <dbReference type="Proteomes" id="UP001153678"/>
    </source>
</evidence>
<proteinExistence type="predicted"/>
<dbReference type="AlphaFoldDB" id="A0A9W4SGW2"/>
<accession>A0A9W4SGW2</accession>
<evidence type="ECO:0000313" key="2">
    <source>
        <dbReference type="EMBL" id="CAI2167884.1"/>
    </source>
</evidence>
<evidence type="ECO:0000256" key="1">
    <source>
        <dbReference type="SAM" id="MobiDB-lite"/>
    </source>
</evidence>
<comment type="caution">
    <text evidence="2">The sequence shown here is derived from an EMBL/GenBank/DDBJ whole genome shotgun (WGS) entry which is preliminary data.</text>
</comment>
<feature type="region of interest" description="Disordered" evidence="1">
    <location>
        <begin position="24"/>
        <end position="88"/>
    </location>
</feature>
<gene>
    <name evidence="2" type="ORF">FWILDA_LOCUS3302</name>
</gene>
<protein>
    <submittedName>
        <fullName evidence="2">1482_t:CDS:1</fullName>
    </submittedName>
</protein>
<dbReference type="Proteomes" id="UP001153678">
    <property type="component" value="Unassembled WGS sequence"/>
</dbReference>
<dbReference type="EMBL" id="CAMKVN010000432">
    <property type="protein sequence ID" value="CAI2167884.1"/>
    <property type="molecule type" value="Genomic_DNA"/>
</dbReference>
<sequence length="88" mass="9396">MVPNDCILIVDAPVGNIRIETTEQIKRNMPSKPSGGFGNLPAPLNPDPVPDAPEIDPNDPDNVPDTGDRDPPDVDPGAGEVERPEDFD</sequence>
<organism evidence="2 3">
    <name type="scientific">Funneliformis geosporum</name>
    <dbReference type="NCBI Taxonomy" id="1117311"/>
    <lineage>
        <taxon>Eukaryota</taxon>
        <taxon>Fungi</taxon>
        <taxon>Fungi incertae sedis</taxon>
        <taxon>Mucoromycota</taxon>
        <taxon>Glomeromycotina</taxon>
        <taxon>Glomeromycetes</taxon>
        <taxon>Glomerales</taxon>
        <taxon>Glomeraceae</taxon>
        <taxon>Funneliformis</taxon>
    </lineage>
</organism>
<reference evidence="2" key="1">
    <citation type="submission" date="2022-08" db="EMBL/GenBank/DDBJ databases">
        <authorList>
            <person name="Kallberg Y."/>
            <person name="Tangrot J."/>
            <person name="Rosling A."/>
        </authorList>
    </citation>
    <scope>NUCLEOTIDE SEQUENCE</scope>
    <source>
        <strain evidence="2">Wild A</strain>
    </source>
</reference>